<organism evidence="1 2">
    <name type="scientific">Mycolicibacterium hodleri</name>
    <dbReference type="NCBI Taxonomy" id="49897"/>
    <lineage>
        <taxon>Bacteria</taxon>
        <taxon>Bacillati</taxon>
        <taxon>Actinomycetota</taxon>
        <taxon>Actinomycetes</taxon>
        <taxon>Mycobacteriales</taxon>
        <taxon>Mycobacteriaceae</taxon>
        <taxon>Mycolicibacterium</taxon>
    </lineage>
</organism>
<gene>
    <name evidence="1" type="ORF">D8S82_03315</name>
</gene>
<dbReference type="Proteomes" id="UP000315759">
    <property type="component" value="Unassembled WGS sequence"/>
</dbReference>
<evidence type="ECO:0000313" key="1">
    <source>
        <dbReference type="EMBL" id="TQR88101.1"/>
    </source>
</evidence>
<name>A0A544W775_9MYCO</name>
<accession>A0A544W775</accession>
<proteinExistence type="predicted"/>
<evidence type="ECO:0000313" key="2">
    <source>
        <dbReference type="Proteomes" id="UP000315759"/>
    </source>
</evidence>
<reference evidence="1 2" key="1">
    <citation type="submission" date="2018-10" db="EMBL/GenBank/DDBJ databases">
        <title>Draft genome of Mycobacterium hodleri strain B.</title>
        <authorList>
            <person name="Amande T.J."/>
            <person name="Mcgenity T.J."/>
        </authorList>
    </citation>
    <scope>NUCLEOTIDE SEQUENCE [LARGE SCALE GENOMIC DNA]</scope>
    <source>
        <strain evidence="1 2">B</strain>
    </source>
</reference>
<keyword evidence="2" id="KW-1185">Reference proteome</keyword>
<protein>
    <submittedName>
        <fullName evidence="1">Uncharacterized protein</fullName>
    </submittedName>
</protein>
<dbReference type="EMBL" id="VIFX01000003">
    <property type="protein sequence ID" value="TQR88101.1"/>
    <property type="molecule type" value="Genomic_DNA"/>
</dbReference>
<comment type="caution">
    <text evidence="1">The sequence shown here is derived from an EMBL/GenBank/DDBJ whole genome shotgun (WGS) entry which is preliminary data.</text>
</comment>
<sequence>MRGAEVAYFLAEWYRTELTEKAVGGFAALLESTASAMSVEATPVRLLVTLSVPADDALYGVFEADAPEVILRTCTRAGALPHRLTPQVQTWIASGSRIA</sequence>
<dbReference type="AlphaFoldDB" id="A0A544W775"/>